<keyword evidence="3 5" id="KW-1133">Transmembrane helix</keyword>
<protein>
    <submittedName>
        <fullName evidence="6">DoxX-like protein</fullName>
    </submittedName>
</protein>
<keyword evidence="4 5" id="KW-0472">Membrane</keyword>
<dbReference type="GO" id="GO:0016020">
    <property type="term" value="C:membrane"/>
    <property type="evidence" value="ECO:0007669"/>
    <property type="project" value="UniProtKB-SubCell"/>
</dbReference>
<evidence type="ECO:0000256" key="4">
    <source>
        <dbReference type="ARBA" id="ARBA00023136"/>
    </source>
</evidence>
<dbReference type="InterPro" id="IPR032808">
    <property type="entry name" value="DoxX"/>
</dbReference>
<name>A0A3E0HVS4_9FLAO</name>
<feature type="transmembrane region" description="Helical" evidence="5">
    <location>
        <begin position="70"/>
        <end position="91"/>
    </location>
</feature>
<organism evidence="6 7">
    <name type="scientific">Tenacibaculum gallaicum</name>
    <dbReference type="NCBI Taxonomy" id="561505"/>
    <lineage>
        <taxon>Bacteria</taxon>
        <taxon>Pseudomonadati</taxon>
        <taxon>Bacteroidota</taxon>
        <taxon>Flavobacteriia</taxon>
        <taxon>Flavobacteriales</taxon>
        <taxon>Flavobacteriaceae</taxon>
        <taxon>Tenacibaculum</taxon>
    </lineage>
</organism>
<dbReference type="Proteomes" id="UP000256884">
    <property type="component" value="Unassembled WGS sequence"/>
</dbReference>
<evidence type="ECO:0000256" key="2">
    <source>
        <dbReference type="ARBA" id="ARBA00022692"/>
    </source>
</evidence>
<dbReference type="AlphaFoldDB" id="A0A3E0HVS4"/>
<comment type="subcellular location">
    <subcellularLocation>
        <location evidence="1">Membrane</location>
        <topology evidence="1">Multi-pass membrane protein</topology>
    </subcellularLocation>
</comment>
<feature type="transmembrane region" description="Helical" evidence="5">
    <location>
        <begin position="45"/>
        <end position="63"/>
    </location>
</feature>
<dbReference type="Pfam" id="PF07681">
    <property type="entry name" value="DoxX"/>
    <property type="match status" value="1"/>
</dbReference>
<evidence type="ECO:0000313" key="6">
    <source>
        <dbReference type="EMBL" id="REH50564.1"/>
    </source>
</evidence>
<keyword evidence="2 5" id="KW-0812">Transmembrane</keyword>
<feature type="transmembrane region" description="Helical" evidence="5">
    <location>
        <begin position="7"/>
        <end position="25"/>
    </location>
</feature>
<sequence>MKKYILLILKLIAAIIMLQTLFFKFTGAQESIDLFTKIAGDNETYMRIGTGVFELIASILLFIPKRIWLGALLIIGLMAGAIMSHLTILGIEHNGDGGTLFISATVTFISGIILLIFYRKNIPIVGDKL</sequence>
<evidence type="ECO:0000256" key="1">
    <source>
        <dbReference type="ARBA" id="ARBA00004141"/>
    </source>
</evidence>
<comment type="caution">
    <text evidence="6">The sequence shown here is derived from an EMBL/GenBank/DDBJ whole genome shotgun (WGS) entry which is preliminary data.</text>
</comment>
<feature type="transmembrane region" description="Helical" evidence="5">
    <location>
        <begin position="97"/>
        <end position="118"/>
    </location>
</feature>
<evidence type="ECO:0000256" key="5">
    <source>
        <dbReference type="SAM" id="Phobius"/>
    </source>
</evidence>
<keyword evidence="7" id="KW-1185">Reference proteome</keyword>
<reference evidence="6 7" key="1">
    <citation type="submission" date="2018-08" db="EMBL/GenBank/DDBJ databases">
        <title>Genomic Encyclopedia of Type Strains, Phase IV (KMG-IV): sequencing the most valuable type-strain genomes for metagenomic binning, comparative biology and taxonomic classification.</title>
        <authorList>
            <person name="Goeker M."/>
        </authorList>
    </citation>
    <scope>NUCLEOTIDE SEQUENCE [LARGE SCALE GENOMIC DNA]</scope>
    <source>
        <strain evidence="6 7">DSM 18841</strain>
    </source>
</reference>
<evidence type="ECO:0000256" key="3">
    <source>
        <dbReference type="ARBA" id="ARBA00022989"/>
    </source>
</evidence>
<accession>A0A3E0HVS4</accession>
<dbReference type="OrthoDB" id="8161897at2"/>
<proteinExistence type="predicted"/>
<evidence type="ECO:0000313" key="7">
    <source>
        <dbReference type="Proteomes" id="UP000256884"/>
    </source>
</evidence>
<gene>
    <name evidence="6" type="ORF">C7448_104176</name>
</gene>
<dbReference type="RefSeq" id="WP_115901156.1">
    <property type="nucleotide sequence ID" value="NZ_QUNS01000004.1"/>
</dbReference>
<dbReference type="EMBL" id="QUNS01000004">
    <property type="protein sequence ID" value="REH50564.1"/>
    <property type="molecule type" value="Genomic_DNA"/>
</dbReference>